<evidence type="ECO:0000256" key="4">
    <source>
        <dbReference type="PIRSR" id="PIRSR600760-2"/>
    </source>
</evidence>
<comment type="caution">
    <text evidence="5">The sequence shown here is derived from an EMBL/GenBank/DDBJ whole genome shotgun (WGS) entry which is preliminary data.</text>
</comment>
<feature type="binding site" evidence="4">
    <location>
        <position position="226"/>
    </location>
    <ligand>
        <name>Mg(2+)</name>
        <dbReference type="ChEBI" id="CHEBI:18420"/>
        <label>1</label>
        <note>catalytic</note>
    </ligand>
</feature>
<evidence type="ECO:0000256" key="1">
    <source>
        <dbReference type="ARBA" id="ARBA00022723"/>
    </source>
</evidence>
<dbReference type="AlphaFoldDB" id="A0A562VDD7"/>
<evidence type="ECO:0000256" key="2">
    <source>
        <dbReference type="ARBA" id="ARBA00022801"/>
    </source>
</evidence>
<comment type="cofactor">
    <cofactor evidence="4">
        <name>Mg(2+)</name>
        <dbReference type="ChEBI" id="CHEBI:18420"/>
    </cofactor>
</comment>
<dbReference type="PRINTS" id="PR00377">
    <property type="entry name" value="IMPHPHTASES"/>
</dbReference>
<dbReference type="PROSITE" id="PS00629">
    <property type="entry name" value="IMP_1"/>
    <property type="match status" value="1"/>
</dbReference>
<feature type="binding site" evidence="4">
    <location>
        <position position="99"/>
    </location>
    <ligand>
        <name>Mg(2+)</name>
        <dbReference type="ChEBI" id="CHEBI:18420"/>
        <label>1</label>
        <note>catalytic</note>
    </ligand>
</feature>
<name>A0A562VDD7_9ACTN</name>
<dbReference type="InterPro" id="IPR020583">
    <property type="entry name" value="Inositol_monoP_metal-BS"/>
</dbReference>
<dbReference type="EMBL" id="VLLL01000005">
    <property type="protein sequence ID" value="TWJ15875.1"/>
    <property type="molecule type" value="Genomic_DNA"/>
</dbReference>
<evidence type="ECO:0000313" key="5">
    <source>
        <dbReference type="EMBL" id="TWJ15875.1"/>
    </source>
</evidence>
<dbReference type="Proteomes" id="UP000321617">
    <property type="component" value="Unassembled WGS sequence"/>
</dbReference>
<sequence>MTHLDTVITAAEYHHIADTVKHIADAEILPRFRHLTDADITEKNPGDLVTTADRITEERLTETLEKTLPGSITVGEEAVSADPTVLDRLHTDQPVWIIDPVDGTSNFVNGDPYYACLVSLTRNGDTIASWLYAPSLHTTAGAHTGRGAWINDQPAHAADPTPPPATLDIVTTHRKHATPHHRALIDTVAADPHTHTSDCRAAGLSYIDLTRGRHEALLYTWENPWDHATGLHIYTTAGGHHQTHDGHTFRLAGDNALPFIVGQPHTIDRVRALIT</sequence>
<feature type="binding site" evidence="4">
    <location>
        <position position="102"/>
    </location>
    <ligand>
        <name>Mg(2+)</name>
        <dbReference type="ChEBI" id="CHEBI:18420"/>
        <label>1</label>
        <note>catalytic</note>
    </ligand>
</feature>
<keyword evidence="2" id="KW-0378">Hydrolase</keyword>
<dbReference type="GO" id="GO:0008934">
    <property type="term" value="F:inositol monophosphate 1-phosphatase activity"/>
    <property type="evidence" value="ECO:0007669"/>
    <property type="project" value="TreeGrafter"/>
</dbReference>
<evidence type="ECO:0000313" key="6">
    <source>
        <dbReference type="Proteomes" id="UP000321617"/>
    </source>
</evidence>
<dbReference type="SUPFAM" id="SSF56655">
    <property type="entry name" value="Carbohydrate phosphatase"/>
    <property type="match status" value="1"/>
</dbReference>
<dbReference type="Gene3D" id="3.30.540.10">
    <property type="entry name" value="Fructose-1,6-Bisphosphatase, subunit A, domain 1"/>
    <property type="match status" value="1"/>
</dbReference>
<keyword evidence="6" id="KW-1185">Reference proteome</keyword>
<accession>A0A562VDD7</accession>
<protein>
    <submittedName>
        <fullName evidence="5">Fructose-1,6-bisphosphatase/inositol monophosphatase family enzyme</fullName>
    </submittedName>
</protein>
<keyword evidence="1 4" id="KW-0479">Metal-binding</keyword>
<gene>
    <name evidence="5" type="ORF">LX16_1594</name>
</gene>
<dbReference type="GO" id="GO:0006020">
    <property type="term" value="P:inositol metabolic process"/>
    <property type="evidence" value="ECO:0007669"/>
    <property type="project" value="TreeGrafter"/>
</dbReference>
<dbReference type="GO" id="GO:0046872">
    <property type="term" value="F:metal ion binding"/>
    <property type="evidence" value="ECO:0007669"/>
    <property type="project" value="UniProtKB-KW"/>
</dbReference>
<dbReference type="PANTHER" id="PTHR20854">
    <property type="entry name" value="INOSITOL MONOPHOSPHATASE"/>
    <property type="match status" value="1"/>
</dbReference>
<dbReference type="Gene3D" id="3.40.190.80">
    <property type="match status" value="1"/>
</dbReference>
<keyword evidence="3 4" id="KW-0460">Magnesium</keyword>
<dbReference type="InterPro" id="IPR000760">
    <property type="entry name" value="Inositol_monophosphatase-like"/>
</dbReference>
<evidence type="ECO:0000256" key="3">
    <source>
        <dbReference type="ARBA" id="ARBA00022842"/>
    </source>
</evidence>
<reference evidence="5 6" key="1">
    <citation type="journal article" date="2013" name="Stand. Genomic Sci.">
        <title>Genomic Encyclopedia of Type Strains, Phase I: The one thousand microbial genomes (KMG-I) project.</title>
        <authorList>
            <person name="Kyrpides N.C."/>
            <person name="Woyke T."/>
            <person name="Eisen J.A."/>
            <person name="Garrity G."/>
            <person name="Lilburn T.G."/>
            <person name="Beck B.J."/>
            <person name="Whitman W.B."/>
            <person name="Hugenholtz P."/>
            <person name="Klenk H.P."/>
        </authorList>
    </citation>
    <scope>NUCLEOTIDE SEQUENCE [LARGE SCALE GENOMIC DNA]</scope>
    <source>
        <strain evidence="5 6">DSM 45044</strain>
    </source>
</reference>
<proteinExistence type="predicted"/>
<dbReference type="PANTHER" id="PTHR20854:SF4">
    <property type="entry name" value="INOSITOL-1-MONOPHOSPHATASE-RELATED"/>
    <property type="match status" value="1"/>
</dbReference>
<dbReference type="GO" id="GO:0007165">
    <property type="term" value="P:signal transduction"/>
    <property type="evidence" value="ECO:0007669"/>
    <property type="project" value="TreeGrafter"/>
</dbReference>
<dbReference type="Pfam" id="PF00459">
    <property type="entry name" value="Inositol_P"/>
    <property type="match status" value="1"/>
</dbReference>
<feature type="binding site" evidence="4">
    <location>
        <position position="76"/>
    </location>
    <ligand>
        <name>Mg(2+)</name>
        <dbReference type="ChEBI" id="CHEBI:18420"/>
        <label>1</label>
        <note>catalytic</note>
    </ligand>
</feature>
<organism evidence="5 6">
    <name type="scientific">Stackebrandtia albiflava</name>
    <dbReference type="NCBI Taxonomy" id="406432"/>
    <lineage>
        <taxon>Bacteria</taxon>
        <taxon>Bacillati</taxon>
        <taxon>Actinomycetota</taxon>
        <taxon>Actinomycetes</taxon>
        <taxon>Glycomycetales</taxon>
        <taxon>Glycomycetaceae</taxon>
        <taxon>Stackebrandtia</taxon>
    </lineage>
</organism>